<dbReference type="InterPro" id="IPR036513">
    <property type="entry name" value="STAS_dom_sf"/>
</dbReference>
<dbReference type="SUPFAM" id="SSF52091">
    <property type="entry name" value="SpoIIaa-like"/>
    <property type="match status" value="1"/>
</dbReference>
<accession>A0A1C5GRE9</accession>
<dbReference type="Gene3D" id="3.30.750.24">
    <property type="entry name" value="STAS domain"/>
    <property type="match status" value="1"/>
</dbReference>
<dbReference type="InterPro" id="IPR002645">
    <property type="entry name" value="STAS_dom"/>
</dbReference>
<dbReference type="Proteomes" id="UP000198215">
    <property type="component" value="Chromosome I"/>
</dbReference>
<evidence type="ECO:0000313" key="2">
    <source>
        <dbReference type="EMBL" id="SCG36358.1"/>
    </source>
</evidence>
<reference evidence="3" key="1">
    <citation type="submission" date="2016-06" db="EMBL/GenBank/DDBJ databases">
        <authorList>
            <person name="Varghese N."/>
            <person name="Submissions Spin"/>
        </authorList>
    </citation>
    <scope>NUCLEOTIDE SEQUENCE [LARGE SCALE GENOMIC DNA]</scope>
    <source>
        <strain evidence="3">DSM 45161</strain>
    </source>
</reference>
<evidence type="ECO:0000313" key="3">
    <source>
        <dbReference type="Proteomes" id="UP000198215"/>
    </source>
</evidence>
<proteinExistence type="predicted"/>
<feature type="domain" description="STAS" evidence="1">
    <location>
        <begin position="203"/>
        <end position="289"/>
    </location>
</feature>
<evidence type="ECO:0000259" key="1">
    <source>
        <dbReference type="PROSITE" id="PS50801"/>
    </source>
</evidence>
<dbReference type="InterPro" id="IPR058548">
    <property type="entry name" value="MlaB-like_STAS"/>
</dbReference>
<dbReference type="Pfam" id="PF14417">
    <property type="entry name" value="MEDS"/>
    <property type="match status" value="1"/>
</dbReference>
<keyword evidence="3" id="KW-1185">Reference proteome</keyword>
<gene>
    <name evidence="2" type="ORF">GA0070614_0274</name>
</gene>
<dbReference type="Pfam" id="PF13466">
    <property type="entry name" value="STAS_2"/>
    <property type="match status" value="1"/>
</dbReference>
<dbReference type="AlphaFoldDB" id="A0A1C5GRE9"/>
<dbReference type="InterPro" id="IPR025847">
    <property type="entry name" value="MEDS_domain"/>
</dbReference>
<protein>
    <submittedName>
        <fullName evidence="2">STAS domain-containing protein</fullName>
    </submittedName>
</protein>
<sequence>MTVTTASAVADQVRLGDHVCWVHDDEGDGLRAAGRFVAGGLRLGHKVLWFTDALPPSVARAHLDGQGPTTEAALACGQLRIVPAAEAYLSGGRFVPEAMLDALAAEIERARRAGHPGLRVVGDMGWALRHGASVTDLCRYEAEANRLFIDGHAAGMCLYDRRLYPTEYLRPASTAHPATVAPGAGHAWAPLLRAYRTRDPHGLRLVGEVDRSNRGAFAAMLDHVTGRGTNERATVLDVSELSFADVGAASALVRARRNAPSPVRLVGCQPALTRLLDLVDAAGPAEGTA</sequence>
<organism evidence="2 3">
    <name type="scientific">Micromonospora coxensis</name>
    <dbReference type="NCBI Taxonomy" id="356852"/>
    <lineage>
        <taxon>Bacteria</taxon>
        <taxon>Bacillati</taxon>
        <taxon>Actinomycetota</taxon>
        <taxon>Actinomycetes</taxon>
        <taxon>Micromonosporales</taxon>
        <taxon>Micromonosporaceae</taxon>
        <taxon>Micromonospora</taxon>
    </lineage>
</organism>
<dbReference type="CDD" id="cd07043">
    <property type="entry name" value="STAS_anti-anti-sigma_factors"/>
    <property type="match status" value="1"/>
</dbReference>
<name>A0A1C5GRE9_9ACTN</name>
<dbReference type="PROSITE" id="PS50801">
    <property type="entry name" value="STAS"/>
    <property type="match status" value="1"/>
</dbReference>
<dbReference type="OrthoDB" id="116243at2"/>
<dbReference type="EMBL" id="LT607753">
    <property type="protein sequence ID" value="SCG36358.1"/>
    <property type="molecule type" value="Genomic_DNA"/>
</dbReference>